<feature type="compositionally biased region" description="Low complexity" evidence="1">
    <location>
        <begin position="338"/>
        <end position="349"/>
    </location>
</feature>
<feature type="region of interest" description="Disordered" evidence="1">
    <location>
        <begin position="268"/>
        <end position="349"/>
    </location>
</feature>
<evidence type="ECO:0000313" key="3">
    <source>
        <dbReference type="Proteomes" id="UP001057375"/>
    </source>
</evidence>
<evidence type="ECO:0000256" key="1">
    <source>
        <dbReference type="SAM" id="MobiDB-lite"/>
    </source>
</evidence>
<protein>
    <submittedName>
        <fullName evidence="2">Uncharacterized protein</fullName>
    </submittedName>
</protein>
<evidence type="ECO:0000313" key="2">
    <source>
        <dbReference type="EMBL" id="GKT34849.1"/>
    </source>
</evidence>
<feature type="compositionally biased region" description="Low complexity" evidence="1">
    <location>
        <begin position="297"/>
        <end position="311"/>
    </location>
</feature>
<gene>
    <name evidence="2" type="ORF">ADUPG1_008125</name>
</gene>
<comment type="caution">
    <text evidence="2">The sequence shown here is derived from an EMBL/GenBank/DDBJ whole genome shotgun (WGS) entry which is preliminary data.</text>
</comment>
<dbReference type="EMBL" id="BQXS01010878">
    <property type="protein sequence ID" value="GKT34849.1"/>
    <property type="molecule type" value="Genomic_DNA"/>
</dbReference>
<feature type="compositionally biased region" description="Polar residues" evidence="1">
    <location>
        <begin position="268"/>
        <end position="280"/>
    </location>
</feature>
<name>A0ABQ5KQU2_9EUKA</name>
<sequence>VHISSKDPTEITSFKTESTVQIEERVLEKGRMEMSMSQPVNSLEESAFQQKQHILSDDGISQGSAMSMIKQEEPFSSESLPIFPSLPLPHLIVPAKHLLQPGYMQSIHKVSQEQYSSILTQRSARGESALQIFNDPYLLMQLVPERNLCYPIILSDVTYALRYDVSACIRHREFLDKLSSVDSNEFVLVTRPIFRSIEKDESKIKTEKSLEEVKEVKEEEGEEARGRGEEMVKEVVERERRMIPNRMAIPRGSSSMHHMAHSLLMSQHTTHQYASHSTMHQGLGGQSASRDGIRMISSSSSSVASSVTSASPTHTQSSSRYYPASAQGEGHAQATHMQPQAQAQARQAAHIQAAQQAQAQAGYGAYASMPLSSIPAFQQNHKRFDMVISRYRSTKDEKEYRNTVMTFPEELQKLFSRYVQEINQANQHQQQQPR</sequence>
<reference evidence="2" key="1">
    <citation type="submission" date="2022-03" db="EMBL/GenBank/DDBJ databases">
        <title>Draft genome sequence of Aduncisulcus paluster, a free-living microaerophilic Fornicata.</title>
        <authorList>
            <person name="Yuyama I."/>
            <person name="Kume K."/>
            <person name="Tamura T."/>
            <person name="Inagaki Y."/>
            <person name="Hashimoto T."/>
        </authorList>
    </citation>
    <scope>NUCLEOTIDE SEQUENCE</scope>
    <source>
        <strain evidence="2">NY0171</strain>
    </source>
</reference>
<proteinExistence type="predicted"/>
<organism evidence="2 3">
    <name type="scientific">Aduncisulcus paluster</name>
    <dbReference type="NCBI Taxonomy" id="2918883"/>
    <lineage>
        <taxon>Eukaryota</taxon>
        <taxon>Metamonada</taxon>
        <taxon>Carpediemonas-like organisms</taxon>
        <taxon>Aduncisulcus</taxon>
    </lineage>
</organism>
<keyword evidence="3" id="KW-1185">Reference proteome</keyword>
<accession>A0ABQ5KQU2</accession>
<dbReference type="Proteomes" id="UP001057375">
    <property type="component" value="Unassembled WGS sequence"/>
</dbReference>
<feature type="non-terminal residue" evidence="2">
    <location>
        <position position="1"/>
    </location>
</feature>